<protein>
    <submittedName>
        <fullName evidence="2">Putative alpha beta hydrolase</fullName>
    </submittedName>
</protein>
<dbReference type="EMBL" id="DF977500">
    <property type="protein sequence ID" value="GAP90882.1"/>
    <property type="molecule type" value="Genomic_DNA"/>
</dbReference>
<dbReference type="AlphaFoldDB" id="A0A1W2TQY6"/>
<dbReference type="Gene3D" id="3.40.50.1820">
    <property type="entry name" value="alpha/beta hydrolase"/>
    <property type="match status" value="1"/>
</dbReference>
<evidence type="ECO:0000313" key="2">
    <source>
        <dbReference type="EMBL" id="GAP90882.1"/>
    </source>
</evidence>
<gene>
    <name evidence="2" type="ORF">SAMD00023353_5500660</name>
</gene>
<dbReference type="PANTHER" id="PTHR22946">
    <property type="entry name" value="DIENELACTONE HYDROLASE DOMAIN-CONTAINING PROTEIN-RELATED"/>
    <property type="match status" value="1"/>
</dbReference>
<evidence type="ECO:0000313" key="3">
    <source>
        <dbReference type="Proteomes" id="UP000054516"/>
    </source>
</evidence>
<dbReference type="Gene3D" id="1.20.1440.110">
    <property type="entry name" value="acylaminoacyl peptidase"/>
    <property type="match status" value="1"/>
</dbReference>
<dbReference type="Proteomes" id="UP000054516">
    <property type="component" value="Unassembled WGS sequence"/>
</dbReference>
<sequence length="438" mass="48625">MHKLFPRSGFFDFETVRILGTTVYGGADVAEVLEAVGEIKSHDPETWEAAWHTQAQRAEGLADEARKQGNRDAALRGYLRASNYTRASGYMYVSSPDKEGILIQDPRALPIAEKVGRLFRKAIPFMECDVHILSIPYEDYFLPAYLYLPPKNRRIQGRNKIPILVNTGGADSCQEELFYLNPAAGPGMGYAVITFDGPGQGIMLRRYGVEMRPDWETVTSSIIDYLEIYNKDHPELDLDMTCIGVSGASMGGYYALRAASDARVGACVSIDPFYDMWDFGTAHVSSLFISAWTSGIISSNFVDKLMGVLSYLSFQLKWEISVTGTFFGLSSPSEILLNMKRYTLHSNTKDGKEASFLGKVKCPVLLSGAGKSLYLDVENHTKRCYDALTSVAEKDKEIWVPLSEGQGSLQAKMGAFALCNQKTYQFLDKAFGIVRKPI</sequence>
<keyword evidence="3" id="KW-1185">Reference proteome</keyword>
<keyword evidence="1 2" id="KW-0378">Hydrolase</keyword>
<proteinExistence type="predicted"/>
<name>A0A1W2TQY6_ROSNE</name>
<dbReference type="OMA" id="FQLKWEI"/>
<dbReference type="SUPFAM" id="SSF53474">
    <property type="entry name" value="alpha/beta-Hydrolases"/>
    <property type="match status" value="1"/>
</dbReference>
<dbReference type="OrthoDB" id="249703at2759"/>
<dbReference type="PANTHER" id="PTHR22946:SF13">
    <property type="entry name" value="ALPHA_BETA HYDROLASE PSOB"/>
    <property type="match status" value="1"/>
</dbReference>
<reference evidence="2" key="1">
    <citation type="submission" date="2016-03" db="EMBL/GenBank/DDBJ databases">
        <title>Draft genome sequence of Rosellinia necatrix.</title>
        <authorList>
            <person name="Kanematsu S."/>
        </authorList>
    </citation>
    <scope>NUCLEOTIDE SEQUENCE [LARGE SCALE GENOMIC DNA]</scope>
    <source>
        <strain evidence="2">W97</strain>
    </source>
</reference>
<organism evidence="2">
    <name type="scientific">Rosellinia necatrix</name>
    <name type="common">White root-rot fungus</name>
    <dbReference type="NCBI Taxonomy" id="77044"/>
    <lineage>
        <taxon>Eukaryota</taxon>
        <taxon>Fungi</taxon>
        <taxon>Dikarya</taxon>
        <taxon>Ascomycota</taxon>
        <taxon>Pezizomycotina</taxon>
        <taxon>Sordariomycetes</taxon>
        <taxon>Xylariomycetidae</taxon>
        <taxon>Xylariales</taxon>
        <taxon>Xylariaceae</taxon>
        <taxon>Rosellinia</taxon>
    </lineage>
</organism>
<dbReference type="InterPro" id="IPR029058">
    <property type="entry name" value="AB_hydrolase_fold"/>
</dbReference>
<dbReference type="InterPro" id="IPR050261">
    <property type="entry name" value="FrsA_esterase"/>
</dbReference>
<evidence type="ECO:0000256" key="1">
    <source>
        <dbReference type="ARBA" id="ARBA00022801"/>
    </source>
</evidence>
<dbReference type="GO" id="GO:0016787">
    <property type="term" value="F:hydrolase activity"/>
    <property type="evidence" value="ECO:0007669"/>
    <property type="project" value="UniProtKB-KW"/>
</dbReference>
<accession>A0A1W2TQY6</accession>
<dbReference type="STRING" id="77044.A0A1W2TQY6"/>